<dbReference type="EMBL" id="CP146609">
    <property type="protein sequence ID" value="WWX22272.1"/>
    <property type="molecule type" value="Genomic_DNA"/>
</dbReference>
<name>A0ABZ2IU96_9BACT</name>
<dbReference type="Proteomes" id="UP001385389">
    <property type="component" value="Chromosome"/>
</dbReference>
<evidence type="ECO:0000313" key="2">
    <source>
        <dbReference type="Proteomes" id="UP001385389"/>
    </source>
</evidence>
<reference evidence="1 2" key="1">
    <citation type="submission" date="2024-03" db="EMBL/GenBank/DDBJ databases">
        <title>Phenotype and Genome Characterization of a Sulfate-Reducing Bacterium Pseudodesulfovibrio sp. strain 5S69, isolated from Petroleum Reservoir in Tatarstan (Russia).</title>
        <authorList>
            <person name="Bidzhieva S.K."/>
            <person name="Kadnikov V."/>
            <person name="Tourova T.P."/>
            <person name="Samigullina S.R."/>
            <person name="Sokolova D.S."/>
            <person name="Poltaraus A.B."/>
            <person name="Avtukh A.N."/>
            <person name="Tereshina V.M."/>
            <person name="Mardanov A.V."/>
            <person name="Nazina T.N."/>
        </authorList>
    </citation>
    <scope>NUCLEOTIDE SEQUENCE [LARGE SCALE GENOMIC DNA]</scope>
    <source>
        <strain evidence="1 2">5S69</strain>
    </source>
</reference>
<evidence type="ECO:0000313" key="1">
    <source>
        <dbReference type="EMBL" id="WWX22272.1"/>
    </source>
</evidence>
<accession>A0ABZ2IU96</accession>
<sequence length="126" mass="14064">MKKWIPCSVLLMCAIVFGSWLHSFLPPDIGVVILENDSGQDIVEATIRIREIELVFPKIPDGDFCAARYEIPGDSHYEVLVTLESGKTMSLESGYMTNGADAFDVMMVRKNQVVHRFSQPSGFLVP</sequence>
<organism evidence="1 2">
    <name type="scientific">Pseudodesulfovibrio methanolicus</name>
    <dbReference type="NCBI Taxonomy" id="3126690"/>
    <lineage>
        <taxon>Bacteria</taxon>
        <taxon>Pseudomonadati</taxon>
        <taxon>Thermodesulfobacteriota</taxon>
        <taxon>Desulfovibrionia</taxon>
        <taxon>Desulfovibrionales</taxon>
        <taxon>Desulfovibrionaceae</taxon>
    </lineage>
</organism>
<gene>
    <name evidence="1" type="ORF">V8V93_17715</name>
</gene>
<keyword evidence="2" id="KW-1185">Reference proteome</keyword>
<dbReference type="RefSeq" id="WP_338667970.1">
    <property type="nucleotide sequence ID" value="NZ_CP146609.1"/>
</dbReference>
<proteinExistence type="predicted"/>
<protein>
    <submittedName>
        <fullName evidence="1">Uncharacterized protein</fullName>
    </submittedName>
</protein>